<evidence type="ECO:0000256" key="7">
    <source>
        <dbReference type="ARBA" id="ARBA00023160"/>
    </source>
</evidence>
<keyword evidence="8" id="KW-0963">Cytoplasm</keyword>
<evidence type="ECO:0000313" key="10">
    <source>
        <dbReference type="EMBL" id="ADQ06607.1"/>
    </source>
</evidence>
<sequence>MIFNIGIDIVEVDRFKDMKRFDEFLKRVFTSCELEYIKQRRYNPETIAGYFAAKEAVAKALSTGVVFCFKDIEIQKGKTGCPMVKLYNRAEALCFELGIKNIVVSISHQKSVAVAVAIAEKAIAEK</sequence>
<dbReference type="EC" id="2.7.8.7" evidence="8"/>
<dbReference type="KEGG" id="chd:Calhy_0878"/>
<dbReference type="OrthoDB" id="517356at2"/>
<feature type="domain" description="4'-phosphopantetheinyl transferase" evidence="9">
    <location>
        <begin position="5"/>
        <end position="115"/>
    </location>
</feature>
<dbReference type="Gene3D" id="3.90.470.20">
    <property type="entry name" value="4'-phosphopantetheinyl transferase domain"/>
    <property type="match status" value="1"/>
</dbReference>
<comment type="function">
    <text evidence="8">Transfers the 4'-phosphopantetheine moiety from coenzyme A to a Ser of acyl-carrier-protein.</text>
</comment>
<dbReference type="NCBIfam" id="TIGR00516">
    <property type="entry name" value="acpS"/>
    <property type="match status" value="1"/>
</dbReference>
<accession>E4Q794</accession>
<keyword evidence="11" id="KW-1185">Reference proteome</keyword>
<evidence type="ECO:0000256" key="2">
    <source>
        <dbReference type="ARBA" id="ARBA00022679"/>
    </source>
</evidence>
<reference key="1">
    <citation type="submission" date="2010-09" db="EMBL/GenBank/DDBJ databases">
        <title>Complete sequence of Caldicellulosiruptor hydrothermalis 108.</title>
        <authorList>
            <consortium name="US DOE Joint Genome Institute"/>
            <person name="Lucas S."/>
            <person name="Copeland A."/>
            <person name="Lapidus A."/>
            <person name="Cheng J.-F."/>
            <person name="Bruce D."/>
            <person name="Goodwin L."/>
            <person name="Pitluck S."/>
            <person name="Davenport K."/>
            <person name="Detter J.C."/>
            <person name="Han C."/>
            <person name="Tapia R."/>
            <person name="Land M."/>
            <person name="Hauser L."/>
            <person name="Chang Y.-J."/>
            <person name="Jeffries C."/>
            <person name="Kyrpides N."/>
            <person name="Ivanova N."/>
            <person name="Mikhailova N."/>
            <person name="Blumer-Schuette S.E."/>
            <person name="Kelly R.M."/>
            <person name="Woyke T."/>
        </authorList>
    </citation>
    <scope>NUCLEOTIDE SEQUENCE</scope>
    <source>
        <strain>108</strain>
    </source>
</reference>
<keyword evidence="6 8" id="KW-0443">Lipid metabolism</keyword>
<dbReference type="InterPro" id="IPR037143">
    <property type="entry name" value="4-PPantetheinyl_Trfase_dom_sf"/>
</dbReference>
<name>E4Q794_CALH1</name>
<dbReference type="HAMAP" id="MF_00101">
    <property type="entry name" value="AcpS"/>
    <property type="match status" value="1"/>
</dbReference>
<dbReference type="InterPro" id="IPR002582">
    <property type="entry name" value="ACPS"/>
</dbReference>
<dbReference type="InterPro" id="IPR004568">
    <property type="entry name" value="Ppantetheine-prot_Trfase_dom"/>
</dbReference>
<keyword evidence="5 8" id="KW-0460">Magnesium</keyword>
<dbReference type="GO" id="GO:0000287">
    <property type="term" value="F:magnesium ion binding"/>
    <property type="evidence" value="ECO:0007669"/>
    <property type="project" value="UniProtKB-UniRule"/>
</dbReference>
<keyword evidence="2 8" id="KW-0808">Transferase</keyword>
<dbReference type="GO" id="GO:0008897">
    <property type="term" value="F:holo-[acyl-carrier-protein] synthase activity"/>
    <property type="evidence" value="ECO:0007669"/>
    <property type="project" value="UniProtKB-UniRule"/>
</dbReference>
<evidence type="ECO:0000256" key="5">
    <source>
        <dbReference type="ARBA" id="ARBA00022842"/>
    </source>
</evidence>
<dbReference type="Proteomes" id="UP000006890">
    <property type="component" value="Chromosome"/>
</dbReference>
<dbReference type="NCBIfam" id="TIGR00556">
    <property type="entry name" value="pantethn_trn"/>
    <property type="match status" value="1"/>
</dbReference>
<dbReference type="EMBL" id="CP002219">
    <property type="protein sequence ID" value="ADQ06607.1"/>
    <property type="molecule type" value="Genomic_DNA"/>
</dbReference>
<dbReference type="GO" id="GO:0006633">
    <property type="term" value="P:fatty acid biosynthetic process"/>
    <property type="evidence" value="ECO:0007669"/>
    <property type="project" value="UniProtKB-UniRule"/>
</dbReference>
<dbReference type="RefSeq" id="WP_013402803.1">
    <property type="nucleotide sequence ID" value="NC_014652.1"/>
</dbReference>
<dbReference type="STRING" id="632292.Calhy_0878"/>
<comment type="cofactor">
    <cofactor evidence="8">
        <name>Mg(2+)</name>
        <dbReference type="ChEBI" id="CHEBI:18420"/>
    </cofactor>
</comment>
<dbReference type="Pfam" id="PF01648">
    <property type="entry name" value="ACPS"/>
    <property type="match status" value="1"/>
</dbReference>
<proteinExistence type="inferred from homology"/>
<evidence type="ECO:0000256" key="4">
    <source>
        <dbReference type="ARBA" id="ARBA00022832"/>
    </source>
</evidence>
<keyword evidence="3 8" id="KW-0479">Metal-binding</keyword>
<keyword evidence="7 8" id="KW-0275">Fatty acid biosynthesis</keyword>
<feature type="binding site" evidence="8">
    <location>
        <position position="8"/>
    </location>
    <ligand>
        <name>Mg(2+)</name>
        <dbReference type="ChEBI" id="CHEBI:18420"/>
    </ligand>
</feature>
<evidence type="ECO:0000256" key="8">
    <source>
        <dbReference type="HAMAP-Rule" id="MF_00101"/>
    </source>
</evidence>
<dbReference type="AlphaFoldDB" id="E4Q794"/>
<dbReference type="SUPFAM" id="SSF56214">
    <property type="entry name" value="4'-phosphopantetheinyl transferase"/>
    <property type="match status" value="1"/>
</dbReference>
<feature type="binding site" evidence="8">
    <location>
        <position position="55"/>
    </location>
    <ligand>
        <name>Mg(2+)</name>
        <dbReference type="ChEBI" id="CHEBI:18420"/>
    </ligand>
</feature>
<evidence type="ECO:0000256" key="6">
    <source>
        <dbReference type="ARBA" id="ARBA00023098"/>
    </source>
</evidence>
<keyword evidence="4 8" id="KW-0276">Fatty acid metabolism</keyword>
<organism evidence="10 11">
    <name type="scientific">Caldicellulosiruptor hydrothermalis (strain DSM 18901 / VKM B-2411 / 108)</name>
    <dbReference type="NCBI Taxonomy" id="632292"/>
    <lineage>
        <taxon>Bacteria</taxon>
        <taxon>Bacillati</taxon>
        <taxon>Bacillota</taxon>
        <taxon>Bacillota incertae sedis</taxon>
        <taxon>Caldicellulosiruptorales</taxon>
        <taxon>Caldicellulosiruptoraceae</taxon>
        <taxon>Caldicellulosiruptor</taxon>
    </lineage>
</organism>
<keyword evidence="1 8" id="KW-0444">Lipid biosynthesis</keyword>
<comment type="catalytic activity">
    <reaction evidence="8">
        <text>apo-[ACP] + CoA = holo-[ACP] + adenosine 3',5'-bisphosphate + H(+)</text>
        <dbReference type="Rhea" id="RHEA:12068"/>
        <dbReference type="Rhea" id="RHEA-COMP:9685"/>
        <dbReference type="Rhea" id="RHEA-COMP:9690"/>
        <dbReference type="ChEBI" id="CHEBI:15378"/>
        <dbReference type="ChEBI" id="CHEBI:29999"/>
        <dbReference type="ChEBI" id="CHEBI:57287"/>
        <dbReference type="ChEBI" id="CHEBI:58343"/>
        <dbReference type="ChEBI" id="CHEBI:64479"/>
        <dbReference type="EC" id="2.7.8.7"/>
    </reaction>
</comment>
<dbReference type="HOGENOM" id="CLU_089696_0_2_9"/>
<evidence type="ECO:0000256" key="3">
    <source>
        <dbReference type="ARBA" id="ARBA00022723"/>
    </source>
</evidence>
<dbReference type="GO" id="GO:0005737">
    <property type="term" value="C:cytoplasm"/>
    <property type="evidence" value="ECO:0007669"/>
    <property type="project" value="UniProtKB-SubCell"/>
</dbReference>
<comment type="similarity">
    <text evidence="8">Belongs to the P-Pant transferase superfamily. AcpS family.</text>
</comment>
<dbReference type="eggNOG" id="COG0736">
    <property type="taxonomic scope" value="Bacteria"/>
</dbReference>
<reference evidence="10 11" key="2">
    <citation type="journal article" date="2011" name="J. Bacteriol.">
        <title>Complete genome sequences for the anaerobic, extremely thermophilic plant biomass-degrading bacteria Caldicellulosiruptor hydrothermalis, Caldicellulosiruptor kristjanssonii, Caldicellulosiruptor kronotskyensis, Caldicellulosiruptor owensenis, and Caldicellulosiruptor lactoaceticus.</title>
        <authorList>
            <person name="Blumer-Schuette S.E."/>
            <person name="Ozdemir I."/>
            <person name="Mistry D."/>
            <person name="Lucas S."/>
            <person name="Lapidus A."/>
            <person name="Cheng J.F."/>
            <person name="Goodwin L.A."/>
            <person name="Pitluck S."/>
            <person name="Land M.L."/>
            <person name="Hauser L.J."/>
            <person name="Woyke T."/>
            <person name="Mikhailova N."/>
            <person name="Pati A."/>
            <person name="Kyrpides N.C."/>
            <person name="Ivanova N."/>
            <person name="Detter J.C."/>
            <person name="Walston-Davenport K."/>
            <person name="Han S."/>
            <person name="Adams M.W."/>
            <person name="Kelly R.M."/>
        </authorList>
    </citation>
    <scope>NUCLEOTIDE SEQUENCE [LARGE SCALE GENOMIC DNA]</scope>
    <source>
        <strain evidence="11">DSM 18901 / VKM B-2411 / 108</strain>
    </source>
</reference>
<evidence type="ECO:0000313" key="11">
    <source>
        <dbReference type="Proteomes" id="UP000006890"/>
    </source>
</evidence>
<dbReference type="InterPro" id="IPR008278">
    <property type="entry name" value="4-PPantetheinyl_Trfase_dom"/>
</dbReference>
<protein>
    <recommendedName>
        <fullName evidence="8">Holo-[acyl-carrier-protein] synthase</fullName>
        <shortName evidence="8">Holo-ACP synthase</shortName>
        <ecNumber evidence="8">2.7.8.7</ecNumber>
    </recommendedName>
    <alternativeName>
        <fullName evidence="8">4'-phosphopantetheinyl transferase AcpS</fullName>
    </alternativeName>
</protein>
<gene>
    <name evidence="8 10" type="primary">acpS</name>
    <name evidence="10" type="ordered locus">Calhy_0878</name>
</gene>
<evidence type="ECO:0000259" key="9">
    <source>
        <dbReference type="Pfam" id="PF01648"/>
    </source>
</evidence>
<comment type="subcellular location">
    <subcellularLocation>
        <location evidence="8">Cytoplasm</location>
    </subcellularLocation>
</comment>
<evidence type="ECO:0000256" key="1">
    <source>
        <dbReference type="ARBA" id="ARBA00022516"/>
    </source>
</evidence>